<dbReference type="eggNOG" id="ENOG502ZD8T">
    <property type="taxonomic scope" value="Bacteria"/>
</dbReference>
<dbReference type="Gene3D" id="2.60.40.1260">
    <property type="entry name" value="Lamin Tail domain"/>
    <property type="match status" value="1"/>
</dbReference>
<gene>
    <name evidence="2" type="ORF">AJAP_08385</name>
</gene>
<dbReference type="SUPFAM" id="SSF74853">
    <property type="entry name" value="Lamin A/C globular tail domain"/>
    <property type="match status" value="1"/>
</dbReference>
<dbReference type="HOGENOM" id="CLU_1381596_0_0_11"/>
<dbReference type="EMBL" id="CP008953">
    <property type="protein sequence ID" value="AIG74580.1"/>
    <property type="molecule type" value="Genomic_DNA"/>
</dbReference>
<dbReference type="STRING" id="208439.AJAP_08385"/>
<evidence type="ECO:0000313" key="3">
    <source>
        <dbReference type="Proteomes" id="UP000028492"/>
    </source>
</evidence>
<keyword evidence="3" id="KW-1185">Reference proteome</keyword>
<dbReference type="KEGG" id="aja:AJAP_08385"/>
<dbReference type="InterPro" id="IPR001322">
    <property type="entry name" value="Lamin_tail_dom"/>
</dbReference>
<protein>
    <recommendedName>
        <fullName evidence="1">LTD domain-containing protein</fullName>
    </recommendedName>
</protein>
<reference evidence="2 3" key="1">
    <citation type="journal article" date="2014" name="J. Biotechnol.">
        <title>Complete genome sequence of the actinobacterium Amycolatopsis japonica MG417-CF17(T) (=DSM 44213T) producing (S,S)-N,N'-ethylenediaminedisuccinic acid.</title>
        <authorList>
            <person name="Stegmann E."/>
            <person name="Albersmeier A."/>
            <person name="Spohn M."/>
            <person name="Gert H."/>
            <person name="Weber T."/>
            <person name="Wohlleben W."/>
            <person name="Kalinowski J."/>
            <person name="Ruckert C."/>
        </authorList>
    </citation>
    <scope>NUCLEOTIDE SEQUENCE [LARGE SCALE GENOMIC DNA]</scope>
    <source>
        <strain evidence="3">MG417-CF17 (DSM 44213)</strain>
    </source>
</reference>
<evidence type="ECO:0000259" key="1">
    <source>
        <dbReference type="PROSITE" id="PS51841"/>
    </source>
</evidence>
<dbReference type="Proteomes" id="UP000028492">
    <property type="component" value="Chromosome"/>
</dbReference>
<evidence type="ECO:0000313" key="2">
    <source>
        <dbReference type="EMBL" id="AIG74580.1"/>
    </source>
</evidence>
<dbReference type="AlphaFoldDB" id="A0A075UWI6"/>
<organism evidence="2 3">
    <name type="scientific">Amycolatopsis japonica</name>
    <dbReference type="NCBI Taxonomy" id="208439"/>
    <lineage>
        <taxon>Bacteria</taxon>
        <taxon>Bacillati</taxon>
        <taxon>Actinomycetota</taxon>
        <taxon>Actinomycetes</taxon>
        <taxon>Pseudonocardiales</taxon>
        <taxon>Pseudonocardiaceae</taxon>
        <taxon>Amycolatopsis</taxon>
        <taxon>Amycolatopsis japonica group</taxon>
    </lineage>
</organism>
<accession>A0A075UWI6</accession>
<feature type="domain" description="LTD" evidence="1">
    <location>
        <begin position="17"/>
        <end position="116"/>
    </location>
</feature>
<name>A0A075UWI6_9PSEU</name>
<dbReference type="InterPro" id="IPR036415">
    <property type="entry name" value="Lamin_tail_dom_sf"/>
</dbReference>
<proteinExistence type="predicted"/>
<sequence length="197" mass="20390">MLAMGMAGGVANAAGESEGTEAAPLVSSTVVINEVSTRGVNGLLDEFIELRNVSNQPQDVSGYVIRIYSPSNVVTDTIVLPAGTILQPKGNAGQYAVLVGQNFSGTVVDQTYVIPFTLTGAEGIPTAGGLSLQNMAAAKIDGVAFSNAVVAPREGQAAIPENVITDQLNAANTRNILSTDTDNNRQDFSLQLRTPGL</sequence>
<dbReference type="PROSITE" id="PS51841">
    <property type="entry name" value="LTD"/>
    <property type="match status" value="1"/>
</dbReference>